<evidence type="ECO:0000313" key="4">
    <source>
        <dbReference type="Proteomes" id="UP000245166"/>
    </source>
</evidence>
<feature type="chain" id="PRO_5015482157" description="Serine/threonine protein kinase" evidence="2">
    <location>
        <begin position="32"/>
        <end position="237"/>
    </location>
</feature>
<dbReference type="EMBL" id="PYHR01000002">
    <property type="protein sequence ID" value="PWD49610.1"/>
    <property type="molecule type" value="Genomic_DNA"/>
</dbReference>
<dbReference type="AlphaFoldDB" id="A0A2U1ZRN2"/>
<accession>A0A2U1ZRN2</accession>
<feature type="signal peptide" evidence="2">
    <location>
        <begin position="1"/>
        <end position="31"/>
    </location>
</feature>
<dbReference type="PROSITE" id="PS51257">
    <property type="entry name" value="PROKAR_LIPOPROTEIN"/>
    <property type="match status" value="1"/>
</dbReference>
<dbReference type="Proteomes" id="UP000245166">
    <property type="component" value="Unassembled WGS sequence"/>
</dbReference>
<feature type="region of interest" description="Disordered" evidence="1">
    <location>
        <begin position="27"/>
        <end position="60"/>
    </location>
</feature>
<protein>
    <recommendedName>
        <fullName evidence="5">Serine/threonine protein kinase</fullName>
    </recommendedName>
</protein>
<dbReference type="OrthoDB" id="5146489at2"/>
<gene>
    <name evidence="3" type="ORF">C8046_01675</name>
</gene>
<keyword evidence="4" id="KW-1185">Reference proteome</keyword>
<dbReference type="RefSeq" id="WP_109227993.1">
    <property type="nucleotide sequence ID" value="NZ_PYHR01000002.1"/>
</dbReference>
<evidence type="ECO:0008006" key="5">
    <source>
        <dbReference type="Google" id="ProtNLM"/>
    </source>
</evidence>
<keyword evidence="2" id="KW-0732">Signal</keyword>
<proteinExistence type="predicted"/>
<name>A0A2U1ZRN2_9MICO</name>
<evidence type="ECO:0000256" key="1">
    <source>
        <dbReference type="SAM" id="MobiDB-lite"/>
    </source>
</evidence>
<reference evidence="3 4" key="1">
    <citation type="submission" date="2018-03" db="EMBL/GenBank/DDBJ databases">
        <title>Genome assembly of novel Miniimonas species PCH200.</title>
        <authorList>
            <person name="Thakur V."/>
            <person name="Kumar V."/>
            <person name="Singh D."/>
        </authorList>
    </citation>
    <scope>NUCLEOTIDE SEQUENCE [LARGE SCALE GENOMIC DNA]</scope>
    <source>
        <strain evidence="3 4">PCH200</strain>
    </source>
</reference>
<evidence type="ECO:0000256" key="2">
    <source>
        <dbReference type="SAM" id="SignalP"/>
    </source>
</evidence>
<sequence length="237" mass="25196">MSARPRPTLTVLALALAAVLGTTSCSLLPSAGDGPLDPAPRTSSSTSTADPGEPRSVPPGFLECDDQDRSDATAPAGSAAVADVDLTRYAEVTPTGFEPASGYIEDQPVEGDWTVTAFVPVDQAHSLDALGMVVFPEMELGPLEQTCGTVSWADVEARVARYDELRRTVEVAPDERTTVAGLPAVKETVEIPEGGYTTVAYWIFGRGQVARVWCQWVEDAETIRRGCDEYVAGLTFS</sequence>
<organism evidence="3 4">
    <name type="scientific">Serinibacter arcticus</name>
    <dbReference type="NCBI Taxonomy" id="1655435"/>
    <lineage>
        <taxon>Bacteria</taxon>
        <taxon>Bacillati</taxon>
        <taxon>Actinomycetota</taxon>
        <taxon>Actinomycetes</taxon>
        <taxon>Micrococcales</taxon>
        <taxon>Beutenbergiaceae</taxon>
        <taxon>Serinibacter</taxon>
    </lineage>
</organism>
<comment type="caution">
    <text evidence="3">The sequence shown here is derived from an EMBL/GenBank/DDBJ whole genome shotgun (WGS) entry which is preliminary data.</text>
</comment>
<evidence type="ECO:0000313" key="3">
    <source>
        <dbReference type="EMBL" id="PWD49610.1"/>
    </source>
</evidence>